<accession>A0A9Q8SXX2</accession>
<evidence type="ECO:0000313" key="1">
    <source>
        <dbReference type="EMBL" id="UQC85248.1"/>
    </source>
</evidence>
<dbReference type="GeneID" id="73344728"/>
<dbReference type="EMBL" id="CP019477">
    <property type="protein sequence ID" value="UQC85248.1"/>
    <property type="molecule type" value="Genomic_DNA"/>
</dbReference>
<dbReference type="AlphaFoldDB" id="A0A9Q8SXX2"/>
<keyword evidence="2" id="KW-1185">Reference proteome</keyword>
<organism evidence="1 2">
    <name type="scientific">Colletotrichum lupini</name>
    <dbReference type="NCBI Taxonomy" id="145971"/>
    <lineage>
        <taxon>Eukaryota</taxon>
        <taxon>Fungi</taxon>
        <taxon>Dikarya</taxon>
        <taxon>Ascomycota</taxon>
        <taxon>Pezizomycotina</taxon>
        <taxon>Sordariomycetes</taxon>
        <taxon>Hypocreomycetidae</taxon>
        <taxon>Glomerellales</taxon>
        <taxon>Glomerellaceae</taxon>
        <taxon>Colletotrichum</taxon>
        <taxon>Colletotrichum acutatum species complex</taxon>
    </lineage>
</organism>
<proteinExistence type="predicted"/>
<evidence type="ECO:0000313" key="2">
    <source>
        <dbReference type="Proteomes" id="UP000830671"/>
    </source>
</evidence>
<sequence length="177" mass="19829">MAWRLGVQNERRYQLRFEPLFIQQLHTTAVLSKDTSKAFSPHSMTYTTAPTPRHINEKIGPFVSDQLLKSALYVRHRLWLFARNGNFIFCGCVLDFTAPVLSIEPNGTDGRGILSKNMNKLQQATPTLTRSDCALYHHQEVTGPKTPAQGCIGNAALPARIAFPSAHRDETNKARPI</sequence>
<protein>
    <submittedName>
        <fullName evidence="1">Uncharacterized protein</fullName>
    </submittedName>
</protein>
<dbReference type="RefSeq" id="XP_049146863.1">
    <property type="nucleotide sequence ID" value="XM_049289718.1"/>
</dbReference>
<reference evidence="1" key="1">
    <citation type="journal article" date="2021" name="Mol. Plant Microbe Interact.">
        <title>Complete Genome Sequence of the Plant-Pathogenic Fungus Colletotrichum lupini.</title>
        <authorList>
            <person name="Baroncelli R."/>
            <person name="Pensec F."/>
            <person name="Da Lio D."/>
            <person name="Boufleur T."/>
            <person name="Vicente I."/>
            <person name="Sarrocco S."/>
            <person name="Picot A."/>
            <person name="Baraldi E."/>
            <person name="Sukno S."/>
            <person name="Thon M."/>
            <person name="Le Floch G."/>
        </authorList>
    </citation>
    <scope>NUCLEOTIDE SEQUENCE</scope>
    <source>
        <strain evidence="1">IMI 504893</strain>
    </source>
</reference>
<dbReference type="KEGG" id="clup:CLUP02_10745"/>
<gene>
    <name evidence="1" type="ORF">CLUP02_10745</name>
</gene>
<name>A0A9Q8SXX2_9PEZI</name>
<dbReference type="Proteomes" id="UP000830671">
    <property type="component" value="Chromosome 5"/>
</dbReference>